<keyword evidence="3" id="KW-0804">Transcription</keyword>
<dbReference type="Pfam" id="PF13377">
    <property type="entry name" value="Peripla_BP_3"/>
    <property type="match status" value="1"/>
</dbReference>
<dbReference type="Proteomes" id="UP000044377">
    <property type="component" value="Unassembled WGS sequence"/>
</dbReference>
<evidence type="ECO:0000313" key="7">
    <source>
        <dbReference type="Proteomes" id="UP000044377"/>
    </source>
</evidence>
<evidence type="ECO:0000256" key="1">
    <source>
        <dbReference type="ARBA" id="ARBA00023015"/>
    </source>
</evidence>
<feature type="domain" description="HTH cro/C1-type" evidence="5">
    <location>
        <begin position="11"/>
        <end position="41"/>
    </location>
</feature>
<evidence type="ECO:0000259" key="5">
    <source>
        <dbReference type="PROSITE" id="PS50943"/>
    </source>
</evidence>
<keyword evidence="7" id="KW-1185">Reference proteome</keyword>
<dbReference type="InterPro" id="IPR010982">
    <property type="entry name" value="Lambda_DNA-bd_dom_sf"/>
</dbReference>
<evidence type="ECO:0000259" key="4">
    <source>
        <dbReference type="PROSITE" id="PS50932"/>
    </source>
</evidence>
<dbReference type="CDD" id="cd01392">
    <property type="entry name" value="HTH_LacI"/>
    <property type="match status" value="1"/>
</dbReference>
<dbReference type="InterPro" id="IPR001387">
    <property type="entry name" value="Cro/C1-type_HTH"/>
</dbReference>
<dbReference type="GO" id="GO:0003700">
    <property type="term" value="F:DNA-binding transcription factor activity"/>
    <property type="evidence" value="ECO:0007669"/>
    <property type="project" value="TreeGrafter"/>
</dbReference>
<dbReference type="Pfam" id="PF00356">
    <property type="entry name" value="LacI"/>
    <property type="match status" value="1"/>
</dbReference>
<gene>
    <name evidence="6" type="ORF">BN1221_01617c</name>
</gene>
<dbReference type="PROSITE" id="PS50943">
    <property type="entry name" value="HTH_CROC1"/>
    <property type="match status" value="1"/>
</dbReference>
<proteinExistence type="predicted"/>
<dbReference type="PROSITE" id="PS50932">
    <property type="entry name" value="HTH_LACI_2"/>
    <property type="match status" value="1"/>
</dbReference>
<feature type="domain" description="HTH lacI-type" evidence="4">
    <location>
        <begin position="11"/>
        <end position="65"/>
    </location>
</feature>
<dbReference type="Gene3D" id="3.40.50.2300">
    <property type="match status" value="2"/>
</dbReference>
<dbReference type="InterPro" id="IPR000843">
    <property type="entry name" value="HTH_LacI"/>
</dbReference>
<keyword evidence="1" id="KW-0805">Transcription regulation</keyword>
<accession>A0A0G4JTC4</accession>
<evidence type="ECO:0000256" key="3">
    <source>
        <dbReference type="ARBA" id="ARBA00023163"/>
    </source>
</evidence>
<keyword evidence="2" id="KW-0238">DNA-binding</keyword>
<evidence type="ECO:0000256" key="2">
    <source>
        <dbReference type="ARBA" id="ARBA00023125"/>
    </source>
</evidence>
<dbReference type="GO" id="GO:0000976">
    <property type="term" value="F:transcription cis-regulatory region binding"/>
    <property type="evidence" value="ECO:0007669"/>
    <property type="project" value="TreeGrafter"/>
</dbReference>
<sequence>MKNEGYENRMITMLDVAKKAGVSKATVSRVLTGNNYVSKTTRDRVFKAIEETGYRPNLLARNLATSKSQSIGLVVTNTLYNGPYFSELLFQTATMTEKFGRQLIMADGKHGAEEEEQAIQFLLDLRCDAIIIYPRFLSIAALETIIDRHEQPIMVVNRKLKHHEENSVCANHQQHCFTAVDYLIEQGHRDIAFISGSAESPTGESRFTGYRQALAARGIAFNPALAAPGSWTSESGYEAVEILYQRGVTFSALVASNDDMAIGAAKAFRKRGISIPQDVSLLGFDDLPMASWFHPALTTVHVPVAEMIKCALERLLCKLEGEKVAPFPEFKGQLIIRESVGKGPAAFSD</sequence>
<dbReference type="InterPro" id="IPR028082">
    <property type="entry name" value="Peripla_BP_I"/>
</dbReference>
<dbReference type="SMART" id="SM00354">
    <property type="entry name" value="HTH_LACI"/>
    <property type="match status" value="1"/>
</dbReference>
<dbReference type="SUPFAM" id="SSF53822">
    <property type="entry name" value="Periplasmic binding protein-like I"/>
    <property type="match status" value="1"/>
</dbReference>
<reference evidence="7" key="1">
    <citation type="submission" date="2015-01" db="EMBL/GenBank/DDBJ databases">
        <authorList>
            <person name="Paterson Steve"/>
        </authorList>
    </citation>
    <scope>NUCLEOTIDE SEQUENCE [LARGE SCALE GENOMIC DNA]</scope>
    <source>
        <strain evidence="7">OBR1</strain>
    </source>
</reference>
<dbReference type="STRING" id="1109412.BN1221_01617c"/>
<evidence type="ECO:0000313" key="6">
    <source>
        <dbReference type="EMBL" id="CPR15622.1"/>
    </source>
</evidence>
<organism evidence="6 7">
    <name type="scientific">Brenneria goodwinii</name>
    <dbReference type="NCBI Taxonomy" id="1109412"/>
    <lineage>
        <taxon>Bacteria</taxon>
        <taxon>Pseudomonadati</taxon>
        <taxon>Pseudomonadota</taxon>
        <taxon>Gammaproteobacteria</taxon>
        <taxon>Enterobacterales</taxon>
        <taxon>Pectobacteriaceae</taxon>
        <taxon>Brenneria</taxon>
    </lineage>
</organism>
<dbReference type="PANTHER" id="PTHR30146">
    <property type="entry name" value="LACI-RELATED TRANSCRIPTIONAL REPRESSOR"/>
    <property type="match status" value="1"/>
</dbReference>
<dbReference type="PRINTS" id="PR00036">
    <property type="entry name" value="HTHLACI"/>
</dbReference>
<dbReference type="Gene3D" id="1.10.260.40">
    <property type="entry name" value="lambda repressor-like DNA-binding domains"/>
    <property type="match status" value="1"/>
</dbReference>
<protein>
    <submittedName>
        <fullName evidence="6">AscBF operon repressor</fullName>
    </submittedName>
</protein>
<dbReference type="CDD" id="cd06270">
    <property type="entry name" value="PBP1_GalS-like"/>
    <property type="match status" value="1"/>
</dbReference>
<dbReference type="PROSITE" id="PS00356">
    <property type="entry name" value="HTH_LACI_1"/>
    <property type="match status" value="1"/>
</dbReference>
<dbReference type="PANTHER" id="PTHR30146:SF67">
    <property type="entry name" value="HTH-TYPE TRANSCRIPTIONAL REGULATOR ASCG"/>
    <property type="match status" value="1"/>
</dbReference>
<dbReference type="EMBL" id="CGIG01000001">
    <property type="protein sequence ID" value="CPR15622.1"/>
    <property type="molecule type" value="Genomic_DNA"/>
</dbReference>
<dbReference type="InterPro" id="IPR046335">
    <property type="entry name" value="LacI/GalR-like_sensor"/>
</dbReference>
<dbReference type="AlphaFoldDB" id="A0A0G4JTC4"/>
<dbReference type="SUPFAM" id="SSF47413">
    <property type="entry name" value="lambda repressor-like DNA-binding domains"/>
    <property type="match status" value="1"/>
</dbReference>
<name>A0A0G4JTC4_9GAMM</name>